<feature type="transmembrane region" description="Helical" evidence="1">
    <location>
        <begin position="103"/>
        <end position="132"/>
    </location>
</feature>
<dbReference type="AlphaFoldDB" id="A0A923S792"/>
<keyword evidence="1" id="KW-1133">Transmembrane helix</keyword>
<keyword evidence="1" id="KW-0812">Transmembrane</keyword>
<keyword evidence="1" id="KW-0472">Membrane</keyword>
<dbReference type="Pfam" id="PF12730">
    <property type="entry name" value="ABC2_membrane_4"/>
    <property type="match status" value="1"/>
</dbReference>
<name>A0A923S792_9FIRM</name>
<feature type="transmembrane region" description="Helical" evidence="1">
    <location>
        <begin position="152"/>
        <end position="173"/>
    </location>
</feature>
<comment type="caution">
    <text evidence="2">The sequence shown here is derived from an EMBL/GenBank/DDBJ whole genome shotgun (WGS) entry which is preliminary data.</text>
</comment>
<proteinExistence type="predicted"/>
<evidence type="ECO:0000313" key="3">
    <source>
        <dbReference type="Proteomes" id="UP000620327"/>
    </source>
</evidence>
<feature type="transmembrane region" description="Helical" evidence="1">
    <location>
        <begin position="20"/>
        <end position="41"/>
    </location>
</feature>
<keyword evidence="3" id="KW-1185">Reference proteome</keyword>
<evidence type="ECO:0000256" key="1">
    <source>
        <dbReference type="SAM" id="Phobius"/>
    </source>
</evidence>
<feature type="transmembrane region" description="Helical" evidence="1">
    <location>
        <begin position="56"/>
        <end position="82"/>
    </location>
</feature>
<feature type="transmembrane region" description="Helical" evidence="1">
    <location>
        <begin position="180"/>
        <end position="199"/>
    </location>
</feature>
<accession>A0A923S792</accession>
<dbReference type="RefSeq" id="WP_187014646.1">
    <property type="nucleotide sequence ID" value="NZ_JACOQI010000007.1"/>
</dbReference>
<sequence>MHKLIALELKRNRLRSYHIAVLICGIAMLGFQYLMAAIPYMDPTEPDAELFSQYPFLMGITCLVCMAIFLILSAVMASRFVVEEYSGKRAILLLSYPISRKKVLCAKLMLVFAYTAGGMLLCGAVVQAVFFLTESLFPICSDHLTIKVVLQSLGFLFCCSVLAGLMGVIALWFGFRKKSVPVTIVASVVLATIVCQIISSALAFLPMMGAVLGVTGILATLAIKNLLRQVNNMEV</sequence>
<dbReference type="Proteomes" id="UP000620327">
    <property type="component" value="Unassembled WGS sequence"/>
</dbReference>
<gene>
    <name evidence="2" type="ORF">H8Z83_08670</name>
</gene>
<protein>
    <submittedName>
        <fullName evidence="2">ABC transporter permease</fullName>
    </submittedName>
</protein>
<evidence type="ECO:0000313" key="2">
    <source>
        <dbReference type="EMBL" id="MBC5770391.1"/>
    </source>
</evidence>
<dbReference type="EMBL" id="JACOQI010000007">
    <property type="protein sequence ID" value="MBC5770391.1"/>
    <property type="molecule type" value="Genomic_DNA"/>
</dbReference>
<feature type="transmembrane region" description="Helical" evidence="1">
    <location>
        <begin position="205"/>
        <end position="223"/>
    </location>
</feature>
<reference evidence="2" key="1">
    <citation type="submission" date="2020-08" db="EMBL/GenBank/DDBJ databases">
        <title>Genome public.</title>
        <authorList>
            <person name="Liu C."/>
            <person name="Sun Q."/>
        </authorList>
    </citation>
    <scope>NUCLEOTIDE SEQUENCE</scope>
    <source>
        <strain evidence="2">BX15</strain>
    </source>
</reference>
<organism evidence="2 3">
    <name type="scientific">Dysosmobacter segnis</name>
    <dbReference type="NCBI Taxonomy" id="2763042"/>
    <lineage>
        <taxon>Bacteria</taxon>
        <taxon>Bacillati</taxon>
        <taxon>Bacillota</taxon>
        <taxon>Clostridia</taxon>
        <taxon>Eubacteriales</taxon>
        <taxon>Oscillospiraceae</taxon>
        <taxon>Dysosmobacter</taxon>
    </lineage>
</organism>